<sequence length="227" mass="25347">MPEENTTCTLCGHHADQHNLNADGYRPCRSAGHPDGLNCRECIRLTSGDHLEQLIALRNSDDPAFTAAWSAFTVTRDHARHEIGDGWQAFYTDVHQSALASAILTYRAQQEEETQALRDRVAELEAAVCRCFSAEMHDPACSQSRIVVDGVEYSAAHWYADRDGGLWLPYSTDDRGLWLLADGDRHNEAVMLSEVISEYGPLTRTEHTTDLSIDEIHGRIPKGGEPW</sequence>
<reference evidence="1 2" key="1">
    <citation type="submission" date="2021-01" db="EMBL/GenBank/DDBJ databases">
        <title>Streptomyces acididurans sp. nov., isolated from a peat swamp forest soil.</title>
        <authorList>
            <person name="Chantavorakit T."/>
            <person name="Duangmal K."/>
        </authorList>
    </citation>
    <scope>NUCLEOTIDE SEQUENCE [LARGE SCALE GENOMIC DNA]</scope>
    <source>
        <strain evidence="1 2">KK5PA1</strain>
    </source>
</reference>
<dbReference type="RefSeq" id="WP_205363512.1">
    <property type="nucleotide sequence ID" value="NZ_JADKYB010000030.1"/>
</dbReference>
<comment type="caution">
    <text evidence="1">The sequence shown here is derived from an EMBL/GenBank/DDBJ whole genome shotgun (WGS) entry which is preliminary data.</text>
</comment>
<dbReference type="Proteomes" id="UP000749040">
    <property type="component" value="Unassembled WGS sequence"/>
</dbReference>
<proteinExistence type="predicted"/>
<dbReference type="EMBL" id="JADKYB010000030">
    <property type="protein sequence ID" value="MBM9509937.1"/>
    <property type="molecule type" value="Genomic_DNA"/>
</dbReference>
<evidence type="ECO:0000313" key="1">
    <source>
        <dbReference type="EMBL" id="MBM9509937.1"/>
    </source>
</evidence>
<evidence type="ECO:0000313" key="2">
    <source>
        <dbReference type="Proteomes" id="UP000749040"/>
    </source>
</evidence>
<protein>
    <submittedName>
        <fullName evidence="1">Uncharacterized protein</fullName>
    </submittedName>
</protein>
<organism evidence="1 2">
    <name type="scientific">Actinacidiphila acididurans</name>
    <dbReference type="NCBI Taxonomy" id="2784346"/>
    <lineage>
        <taxon>Bacteria</taxon>
        <taxon>Bacillati</taxon>
        <taxon>Actinomycetota</taxon>
        <taxon>Actinomycetes</taxon>
        <taxon>Kitasatosporales</taxon>
        <taxon>Streptomycetaceae</taxon>
        <taxon>Actinacidiphila</taxon>
    </lineage>
</organism>
<name>A0ABS2U3M6_9ACTN</name>
<keyword evidence="2" id="KW-1185">Reference proteome</keyword>
<gene>
    <name evidence="1" type="ORF">ITX44_36365</name>
</gene>
<accession>A0ABS2U3M6</accession>